<reference evidence="20" key="1">
    <citation type="submission" date="2016-10" db="EMBL/GenBank/DDBJ databases">
        <title>The complete genome sequence of the rumen bacterium Butyrivibrio hungatei MB2003.</title>
        <authorList>
            <person name="Palevich N."/>
            <person name="Kelly W.J."/>
            <person name="Leahy S.C."/>
            <person name="Altermann E."/>
            <person name="Rakonjac J."/>
            <person name="Attwood G.T."/>
        </authorList>
    </citation>
    <scope>NUCLEOTIDE SEQUENCE [LARGE SCALE GENOMIC DNA]</scope>
    <source>
        <strain evidence="20">MB2003</strain>
    </source>
</reference>
<dbReference type="GO" id="GO:0070573">
    <property type="term" value="F:metallodipeptidase activity"/>
    <property type="evidence" value="ECO:0007669"/>
    <property type="project" value="TreeGrafter"/>
</dbReference>
<sequence>MAFENLQPKEVFKYFEEICNIPHGSGNLQKISDYLVSFAKERNFEVIQDKELNVIIKAPGSKGYEDKEPVILQGHMDMVAVKEDGCDIDMTKEGLRCRTDGEYVWAEGTSLGGDDGIAVAYCLAILDSDDIPHPPLEVVITTNEETGMFGAQAIDLSMLKSKKLINIDNEEEGHFIVSCAGGARFYTEFDLGNSIKKDGICLEVKVSGLLGGHSGEMIIKGRGNANVLLARTLVEAMDDAKNETEVALISINGGVADNAIPSSSVAKVVVDKAYVDTFKASVQNTLSDVKGELEVKDPNVDITVTECGEGSFDAYDFHNAKRVLGAMISFPDGVQAMSSSVEGLVETSLNLGIVKTEGNVVTTEQSVRSSVESAKKILIRKLETIATVNGGVINVTGQYPGWKYRQHSELRDHMVKVYKDMYGVEPKVEAIHAGLECGLFSEKIQGLDSISIGPDMQDIHSPKEKLSVKSAGNVFEYLKAVLK</sequence>
<dbReference type="Pfam" id="PF07687">
    <property type="entry name" value="M20_dimer"/>
    <property type="match status" value="1"/>
</dbReference>
<evidence type="ECO:0000256" key="9">
    <source>
        <dbReference type="ARBA" id="ARBA00036421"/>
    </source>
</evidence>
<evidence type="ECO:0000256" key="8">
    <source>
        <dbReference type="ARBA" id="ARBA00023285"/>
    </source>
</evidence>
<evidence type="ECO:0000256" key="16">
    <source>
        <dbReference type="ARBA" id="ARBA00077688"/>
    </source>
</evidence>
<evidence type="ECO:0000256" key="4">
    <source>
        <dbReference type="ARBA" id="ARBA00022723"/>
    </source>
</evidence>
<keyword evidence="6" id="KW-0862">Zinc</keyword>
<dbReference type="PIRSF" id="PIRSF016599">
    <property type="entry name" value="Xaa-His_dipept"/>
    <property type="match status" value="1"/>
</dbReference>
<evidence type="ECO:0000313" key="19">
    <source>
        <dbReference type="EMBL" id="AOZ95676.1"/>
    </source>
</evidence>
<keyword evidence="3" id="KW-0645">Protease</keyword>
<keyword evidence="8" id="KW-0170">Cobalt</keyword>
<dbReference type="GO" id="GO:0046872">
    <property type="term" value="F:metal ion binding"/>
    <property type="evidence" value="ECO:0007669"/>
    <property type="project" value="UniProtKB-KW"/>
</dbReference>
<comment type="catalytic activity">
    <reaction evidence="9">
        <text>Hydrolysis of dipeptides, preferentially hydrophobic dipeptides including prolyl amino acids.</text>
        <dbReference type="EC" id="3.4.13.18"/>
    </reaction>
</comment>
<comment type="cofactor">
    <cofactor evidence="1">
        <name>Co(2+)</name>
        <dbReference type="ChEBI" id="CHEBI:48828"/>
    </cofactor>
</comment>
<dbReference type="Proteomes" id="UP000179284">
    <property type="component" value="Chromosome I"/>
</dbReference>
<evidence type="ECO:0000256" key="6">
    <source>
        <dbReference type="ARBA" id="ARBA00022833"/>
    </source>
</evidence>
<keyword evidence="7" id="KW-0482">Metalloprotease</keyword>
<dbReference type="InterPro" id="IPR002933">
    <property type="entry name" value="Peptidase_M20"/>
</dbReference>
<keyword evidence="20" id="KW-1185">Reference proteome</keyword>
<dbReference type="PRINTS" id="PR00934">
    <property type="entry name" value="XHISDIPTASE"/>
</dbReference>
<evidence type="ECO:0000256" key="13">
    <source>
        <dbReference type="ARBA" id="ARBA00071271"/>
    </source>
</evidence>
<dbReference type="EC" id="3.4.13.18" evidence="10"/>
<dbReference type="PANTHER" id="PTHR43501:SF1">
    <property type="entry name" value="CYTOSOL NON-SPECIFIC DIPEPTIDASE"/>
    <property type="match status" value="1"/>
</dbReference>
<dbReference type="CDD" id="cd03890">
    <property type="entry name" value="M20_pepD"/>
    <property type="match status" value="1"/>
</dbReference>
<dbReference type="KEGG" id="bhu:bhn_I0642"/>
<keyword evidence="4" id="KW-0479">Metal-binding</keyword>
<dbReference type="PANTHER" id="PTHR43501">
    <property type="entry name" value="CYTOSOL NON-SPECIFIC DIPEPTIDASE"/>
    <property type="match status" value="1"/>
</dbReference>
<evidence type="ECO:0000313" key="20">
    <source>
        <dbReference type="Proteomes" id="UP000179284"/>
    </source>
</evidence>
<comment type="cofactor">
    <cofactor evidence="2">
        <name>Zn(2+)</name>
        <dbReference type="ChEBI" id="CHEBI:29105"/>
    </cofactor>
</comment>
<evidence type="ECO:0000256" key="10">
    <source>
        <dbReference type="ARBA" id="ARBA00038976"/>
    </source>
</evidence>
<name>A0A1D9NZ63_9FIRM</name>
<dbReference type="GO" id="GO:0006508">
    <property type="term" value="P:proteolysis"/>
    <property type="evidence" value="ECO:0007669"/>
    <property type="project" value="UniProtKB-KW"/>
</dbReference>
<evidence type="ECO:0000256" key="2">
    <source>
        <dbReference type="ARBA" id="ARBA00001947"/>
    </source>
</evidence>
<keyword evidence="5" id="KW-0378">Hydrolase</keyword>
<protein>
    <recommendedName>
        <fullName evidence="13">Cytosol non-specific dipeptidase</fullName>
        <ecNumber evidence="10">3.4.13.18</ecNumber>
    </recommendedName>
    <alternativeName>
        <fullName evidence="16">Aminoacyl-histidine dipeptidase</fullName>
    </alternativeName>
    <alternativeName>
        <fullName evidence="15">Beta-alanyl-histidine dipeptidase</fullName>
    </alternativeName>
    <alternativeName>
        <fullName evidence="14">Carnosinase</fullName>
    </alternativeName>
    <alternativeName>
        <fullName evidence="11">Peptidase D</fullName>
    </alternativeName>
    <alternativeName>
        <fullName evidence="17">Xaa-His dipeptidase</fullName>
    </alternativeName>
</protein>
<proteinExistence type="inferred from homology"/>
<dbReference type="Gene3D" id="3.40.630.10">
    <property type="entry name" value="Zn peptidases"/>
    <property type="match status" value="2"/>
</dbReference>
<evidence type="ECO:0000256" key="5">
    <source>
        <dbReference type="ARBA" id="ARBA00022801"/>
    </source>
</evidence>
<evidence type="ECO:0000256" key="3">
    <source>
        <dbReference type="ARBA" id="ARBA00022670"/>
    </source>
</evidence>
<dbReference type="InterPro" id="IPR011650">
    <property type="entry name" value="Peptidase_M20_dimer"/>
</dbReference>
<feature type="domain" description="Peptidase M20 dimerisation" evidence="18">
    <location>
        <begin position="207"/>
        <end position="277"/>
    </location>
</feature>
<dbReference type="OrthoDB" id="9773892at2"/>
<evidence type="ECO:0000256" key="15">
    <source>
        <dbReference type="ARBA" id="ARBA00076004"/>
    </source>
</evidence>
<organism evidence="19 20">
    <name type="scientific">Butyrivibrio hungatei</name>
    <dbReference type="NCBI Taxonomy" id="185008"/>
    <lineage>
        <taxon>Bacteria</taxon>
        <taxon>Bacillati</taxon>
        <taxon>Bacillota</taxon>
        <taxon>Clostridia</taxon>
        <taxon>Lachnospirales</taxon>
        <taxon>Lachnospiraceae</taxon>
        <taxon>Butyrivibrio</taxon>
    </lineage>
</organism>
<dbReference type="FunFam" id="3.40.630.10:FF:000015">
    <property type="entry name" value="Aminoacyl-histidine dipeptidase PepD"/>
    <property type="match status" value="1"/>
</dbReference>
<evidence type="ECO:0000256" key="12">
    <source>
        <dbReference type="ARBA" id="ARBA00061423"/>
    </source>
</evidence>
<dbReference type="RefSeq" id="WP_071175430.1">
    <property type="nucleotide sequence ID" value="NZ_CP017831.1"/>
</dbReference>
<comment type="similarity">
    <text evidence="12">Belongs to the peptidase M20C family.</text>
</comment>
<dbReference type="FunFam" id="3.40.630.10:FF:000018">
    <property type="entry name" value="Aminoacyl-histidine dipeptidase PepD"/>
    <property type="match status" value="1"/>
</dbReference>
<evidence type="ECO:0000256" key="1">
    <source>
        <dbReference type="ARBA" id="ARBA00001941"/>
    </source>
</evidence>
<dbReference type="AlphaFoldDB" id="A0A1D9NZ63"/>
<dbReference type="InterPro" id="IPR001160">
    <property type="entry name" value="Peptidase_M20C"/>
</dbReference>
<evidence type="ECO:0000256" key="14">
    <source>
        <dbReference type="ARBA" id="ARBA00075285"/>
    </source>
</evidence>
<dbReference type="Pfam" id="PF01546">
    <property type="entry name" value="Peptidase_M20"/>
    <property type="match status" value="1"/>
</dbReference>
<evidence type="ECO:0000256" key="17">
    <source>
        <dbReference type="ARBA" id="ARBA00078074"/>
    </source>
</evidence>
<dbReference type="GO" id="GO:0005829">
    <property type="term" value="C:cytosol"/>
    <property type="evidence" value="ECO:0007669"/>
    <property type="project" value="TreeGrafter"/>
</dbReference>
<dbReference type="NCBIfam" id="TIGR01893">
    <property type="entry name" value="aa-his-dipept"/>
    <property type="match status" value="1"/>
</dbReference>
<evidence type="ECO:0000256" key="11">
    <source>
        <dbReference type="ARBA" id="ARBA00044252"/>
    </source>
</evidence>
<dbReference type="SUPFAM" id="SSF53187">
    <property type="entry name" value="Zn-dependent exopeptidases"/>
    <property type="match status" value="1"/>
</dbReference>
<dbReference type="EMBL" id="CP017831">
    <property type="protein sequence ID" value="AOZ95676.1"/>
    <property type="molecule type" value="Genomic_DNA"/>
</dbReference>
<gene>
    <name evidence="19" type="ORF">bhn_I0642</name>
</gene>
<evidence type="ECO:0000256" key="7">
    <source>
        <dbReference type="ARBA" id="ARBA00023049"/>
    </source>
</evidence>
<accession>A0A1D9NZ63</accession>
<evidence type="ECO:0000259" key="18">
    <source>
        <dbReference type="Pfam" id="PF07687"/>
    </source>
</evidence>